<keyword evidence="1" id="KW-0175">Coiled coil</keyword>
<evidence type="ECO:0000256" key="1">
    <source>
        <dbReference type="SAM" id="Coils"/>
    </source>
</evidence>
<protein>
    <submittedName>
        <fullName evidence="2">Uncharacterized protein</fullName>
    </submittedName>
</protein>
<proteinExistence type="predicted"/>
<comment type="caution">
    <text evidence="2">The sequence shown here is derived from an EMBL/GenBank/DDBJ whole genome shotgun (WGS) entry which is preliminary data.</text>
</comment>
<dbReference type="EMBL" id="LAZR01000353">
    <property type="protein sequence ID" value="KKN72939.1"/>
    <property type="molecule type" value="Genomic_DNA"/>
</dbReference>
<accession>A0A0F9T112</accession>
<name>A0A0F9T112_9ZZZZ</name>
<reference evidence="2" key="1">
    <citation type="journal article" date="2015" name="Nature">
        <title>Complex archaea that bridge the gap between prokaryotes and eukaryotes.</title>
        <authorList>
            <person name="Spang A."/>
            <person name="Saw J.H."/>
            <person name="Jorgensen S.L."/>
            <person name="Zaremba-Niedzwiedzka K."/>
            <person name="Martijn J."/>
            <person name="Lind A.E."/>
            <person name="van Eijk R."/>
            <person name="Schleper C."/>
            <person name="Guy L."/>
            <person name="Ettema T.J."/>
        </authorList>
    </citation>
    <scope>NUCLEOTIDE SEQUENCE</scope>
</reference>
<gene>
    <name evidence="2" type="ORF">LCGC14_0406430</name>
</gene>
<organism evidence="2">
    <name type="scientific">marine sediment metagenome</name>
    <dbReference type="NCBI Taxonomy" id="412755"/>
    <lineage>
        <taxon>unclassified sequences</taxon>
        <taxon>metagenomes</taxon>
        <taxon>ecological metagenomes</taxon>
    </lineage>
</organism>
<sequence length="90" mass="11051">MNTKPLFTREQWVEIYEARARLEAWRSKFQSYPTYPEEEKIPEKQTIHTHTHIHLDRKAMRLQERIVSLEENLKKVIEQKKKLSYKKDII</sequence>
<feature type="coiled-coil region" evidence="1">
    <location>
        <begin position="52"/>
        <end position="86"/>
    </location>
</feature>
<dbReference type="AlphaFoldDB" id="A0A0F9T112"/>
<evidence type="ECO:0000313" key="2">
    <source>
        <dbReference type="EMBL" id="KKN72939.1"/>
    </source>
</evidence>